<evidence type="ECO:0000256" key="4">
    <source>
        <dbReference type="ARBA" id="ARBA00023163"/>
    </source>
</evidence>
<dbReference type="PANTHER" id="PTHR43133">
    <property type="entry name" value="RNA POLYMERASE ECF-TYPE SIGMA FACTO"/>
    <property type="match status" value="1"/>
</dbReference>
<evidence type="ECO:0000256" key="1">
    <source>
        <dbReference type="ARBA" id="ARBA00010641"/>
    </source>
</evidence>
<keyword evidence="3" id="KW-0731">Sigma factor</keyword>
<keyword evidence="2" id="KW-0805">Transcription regulation</keyword>
<evidence type="ECO:0000256" key="3">
    <source>
        <dbReference type="ARBA" id="ARBA00023082"/>
    </source>
</evidence>
<dbReference type="InterPro" id="IPR013324">
    <property type="entry name" value="RNA_pol_sigma_r3/r4-like"/>
</dbReference>
<keyword evidence="8" id="KW-1185">Reference proteome</keyword>
<keyword evidence="4" id="KW-0804">Transcription</keyword>
<dbReference type="eggNOG" id="COG1595">
    <property type="taxonomic scope" value="Bacteria"/>
</dbReference>
<gene>
    <name evidence="7" type="ordered locus">Krad_3759</name>
</gene>
<reference evidence="8" key="1">
    <citation type="journal article" date="2008" name="PLoS ONE">
        <title>Survival in nuclear waste, extreme resistance, and potential applications gleaned from the genome sequence of Kineococcus radiotolerans SRS30216.</title>
        <authorList>
            <person name="Bagwell C.E."/>
            <person name="Bhat S."/>
            <person name="Hawkins G.M."/>
            <person name="Smith B.W."/>
            <person name="Biswas T."/>
            <person name="Hoover T.R."/>
            <person name="Saunders E."/>
            <person name="Han C.S."/>
            <person name="Tsodikov O.V."/>
            <person name="Shimkets L.J."/>
        </authorList>
    </citation>
    <scope>NUCLEOTIDE SEQUENCE [LARGE SCALE GENOMIC DNA]</scope>
    <source>
        <strain evidence="8">ATCC BAA-149 / DSM 14245 / SRS30216</strain>
    </source>
</reference>
<feature type="domain" description="RNA polymerase sigma-70 region 2" evidence="5">
    <location>
        <begin position="36"/>
        <end position="102"/>
    </location>
</feature>
<dbReference type="SUPFAM" id="SSF88946">
    <property type="entry name" value="Sigma2 domain of RNA polymerase sigma factors"/>
    <property type="match status" value="1"/>
</dbReference>
<dbReference type="InterPro" id="IPR013249">
    <property type="entry name" value="RNA_pol_sigma70_r4_t2"/>
</dbReference>
<dbReference type="STRING" id="266940.Krad_3759"/>
<evidence type="ECO:0000313" key="8">
    <source>
        <dbReference type="Proteomes" id="UP000001116"/>
    </source>
</evidence>
<evidence type="ECO:0000259" key="5">
    <source>
        <dbReference type="Pfam" id="PF04542"/>
    </source>
</evidence>
<evidence type="ECO:0000259" key="6">
    <source>
        <dbReference type="Pfam" id="PF08281"/>
    </source>
</evidence>
<dbReference type="NCBIfam" id="NF007228">
    <property type="entry name" value="PRK09646.1"/>
    <property type="match status" value="1"/>
</dbReference>
<dbReference type="SUPFAM" id="SSF88659">
    <property type="entry name" value="Sigma3 and sigma4 domains of RNA polymerase sigma factors"/>
    <property type="match status" value="1"/>
</dbReference>
<organism evidence="7 8">
    <name type="scientific">Kineococcus radiotolerans (strain ATCC BAA-149 / DSM 14245 / SRS30216)</name>
    <dbReference type="NCBI Taxonomy" id="266940"/>
    <lineage>
        <taxon>Bacteria</taxon>
        <taxon>Bacillati</taxon>
        <taxon>Actinomycetota</taxon>
        <taxon>Actinomycetes</taxon>
        <taxon>Kineosporiales</taxon>
        <taxon>Kineosporiaceae</taxon>
        <taxon>Kineococcus</taxon>
    </lineage>
</organism>
<dbReference type="InterPro" id="IPR013325">
    <property type="entry name" value="RNA_pol_sigma_r2"/>
</dbReference>
<dbReference type="NCBIfam" id="TIGR02937">
    <property type="entry name" value="sigma70-ECF"/>
    <property type="match status" value="1"/>
</dbReference>
<dbReference type="Pfam" id="PF08281">
    <property type="entry name" value="Sigma70_r4_2"/>
    <property type="match status" value="1"/>
</dbReference>
<dbReference type="GO" id="GO:0016987">
    <property type="term" value="F:sigma factor activity"/>
    <property type="evidence" value="ECO:0007669"/>
    <property type="project" value="UniProtKB-KW"/>
</dbReference>
<comment type="similarity">
    <text evidence="1">Belongs to the sigma-70 factor family. ECF subfamily.</text>
</comment>
<evidence type="ECO:0000256" key="2">
    <source>
        <dbReference type="ARBA" id="ARBA00023015"/>
    </source>
</evidence>
<dbReference type="Gene3D" id="1.10.1740.10">
    <property type="match status" value="1"/>
</dbReference>
<dbReference type="InterPro" id="IPR014284">
    <property type="entry name" value="RNA_pol_sigma-70_dom"/>
</dbReference>
<dbReference type="CDD" id="cd06171">
    <property type="entry name" value="Sigma70_r4"/>
    <property type="match status" value="1"/>
</dbReference>
<dbReference type="GO" id="GO:0006352">
    <property type="term" value="P:DNA-templated transcription initiation"/>
    <property type="evidence" value="ECO:0007669"/>
    <property type="project" value="InterPro"/>
</dbReference>
<dbReference type="KEGG" id="kra:Krad_3759"/>
<feature type="domain" description="RNA polymerase sigma factor 70 region 4 type 2" evidence="6">
    <location>
        <begin position="133"/>
        <end position="185"/>
    </location>
</feature>
<name>A6WEI3_KINRD</name>
<dbReference type="Gene3D" id="1.10.10.10">
    <property type="entry name" value="Winged helix-like DNA-binding domain superfamily/Winged helix DNA-binding domain"/>
    <property type="match status" value="1"/>
</dbReference>
<dbReference type="HOGENOM" id="CLU_047691_9_3_11"/>
<dbReference type="InterPro" id="IPR036388">
    <property type="entry name" value="WH-like_DNA-bd_sf"/>
</dbReference>
<dbReference type="PANTHER" id="PTHR43133:SF66">
    <property type="entry name" value="ECF RNA POLYMERASE SIGMA FACTOR SIGK"/>
    <property type="match status" value="1"/>
</dbReference>
<sequence>MTAMSTSSPRDAAETSAESALVAAARGDQAAFAAFYDATAAAAHGTVLRVLRDPAQSEEVVQEVFLEAWRTAARFDPARGSARAWVVTMAHRRAVDRVRAAQASANRDEKVGVRELPPYDSVSEEVQVLLEQDEVRRALTSLTPLQREAIDLAYYGGRTHRQIADDLAVPLGTVKTRLRDGLIRLRDAMGVVSA</sequence>
<accession>A6WEI3</accession>
<dbReference type="Pfam" id="PF04542">
    <property type="entry name" value="Sigma70_r2"/>
    <property type="match status" value="1"/>
</dbReference>
<dbReference type="GO" id="GO:0003677">
    <property type="term" value="F:DNA binding"/>
    <property type="evidence" value="ECO:0007669"/>
    <property type="project" value="InterPro"/>
</dbReference>
<proteinExistence type="inferred from homology"/>
<protein>
    <submittedName>
        <fullName evidence="7">RNA polymerase, sigma-24 subunit, ECF subfamily</fullName>
    </submittedName>
</protein>
<dbReference type="AlphaFoldDB" id="A6WEI3"/>
<dbReference type="InterPro" id="IPR039425">
    <property type="entry name" value="RNA_pol_sigma-70-like"/>
</dbReference>
<dbReference type="Proteomes" id="UP000001116">
    <property type="component" value="Chromosome"/>
</dbReference>
<evidence type="ECO:0000313" key="7">
    <source>
        <dbReference type="EMBL" id="ABS05222.1"/>
    </source>
</evidence>
<dbReference type="EMBL" id="CP000750">
    <property type="protein sequence ID" value="ABS05222.1"/>
    <property type="molecule type" value="Genomic_DNA"/>
</dbReference>
<dbReference type="InterPro" id="IPR007627">
    <property type="entry name" value="RNA_pol_sigma70_r2"/>
</dbReference>